<feature type="domain" description="Glycoside hydrolase family 9" evidence="11">
    <location>
        <begin position="37"/>
        <end position="496"/>
    </location>
</feature>
<dbReference type="GO" id="GO:0008810">
    <property type="term" value="F:cellulase activity"/>
    <property type="evidence" value="ECO:0007669"/>
    <property type="project" value="UniProtKB-EC"/>
</dbReference>
<dbReference type="EMBL" id="PYDT01000007">
    <property type="protein sequence ID" value="THU55293.1"/>
    <property type="molecule type" value="Genomic_DNA"/>
</dbReference>
<dbReference type="PROSITE" id="PS00592">
    <property type="entry name" value="GH9_2"/>
    <property type="match status" value="1"/>
</dbReference>
<dbReference type="InterPro" id="IPR018221">
    <property type="entry name" value="Glyco_hydro_9_His_AS"/>
</dbReference>
<keyword evidence="4 10" id="KW-0136">Cellulose degradation</keyword>
<dbReference type="EC" id="3.2.1.4" evidence="10"/>
<feature type="active site" evidence="9">
    <location>
        <position position="474"/>
    </location>
</feature>
<keyword evidence="3 8" id="KW-0378">Hydrolase</keyword>
<keyword evidence="7 8" id="KW-0624">Polysaccharide degradation</keyword>
<name>A0A4S8J1U9_MUSBA</name>
<dbReference type="InterPro" id="IPR008928">
    <property type="entry name" value="6-hairpin_glycosidase_sf"/>
</dbReference>
<keyword evidence="6 8" id="KW-0326">Glycosidase</keyword>
<keyword evidence="5 8" id="KW-0119">Carbohydrate metabolism</keyword>
<proteinExistence type="inferred from homology"/>
<dbReference type="SUPFAM" id="SSF48208">
    <property type="entry name" value="Six-hairpin glycosidases"/>
    <property type="match status" value="1"/>
</dbReference>
<feature type="chain" id="PRO_5020826294" description="Endoglucanase" evidence="10">
    <location>
        <begin position="26"/>
        <end position="506"/>
    </location>
</feature>
<accession>A0A4S8J1U9</accession>
<dbReference type="Proteomes" id="UP000317650">
    <property type="component" value="Chromosome 11"/>
</dbReference>
<comment type="catalytic activity">
    <reaction evidence="1 10">
        <text>Endohydrolysis of (1-&gt;4)-beta-D-glucosidic linkages in cellulose, lichenin and cereal beta-D-glucans.</text>
        <dbReference type="EC" id="3.2.1.4"/>
    </reaction>
</comment>
<dbReference type="STRING" id="52838.A0A4S8J1U9"/>
<gene>
    <name evidence="12" type="ORF">C4D60_Mb11t05050</name>
</gene>
<dbReference type="PANTHER" id="PTHR22298">
    <property type="entry name" value="ENDO-1,4-BETA-GLUCANASE"/>
    <property type="match status" value="1"/>
</dbReference>
<dbReference type="InterPro" id="IPR012341">
    <property type="entry name" value="6hp_glycosidase-like_sf"/>
</dbReference>
<evidence type="ECO:0000256" key="5">
    <source>
        <dbReference type="ARBA" id="ARBA00023277"/>
    </source>
</evidence>
<evidence type="ECO:0000256" key="4">
    <source>
        <dbReference type="ARBA" id="ARBA00023001"/>
    </source>
</evidence>
<feature type="active site" evidence="9">
    <location>
        <position position="483"/>
    </location>
</feature>
<feature type="signal peptide" evidence="10">
    <location>
        <begin position="1"/>
        <end position="25"/>
    </location>
</feature>
<organism evidence="12 13">
    <name type="scientific">Musa balbisiana</name>
    <name type="common">Banana</name>
    <dbReference type="NCBI Taxonomy" id="52838"/>
    <lineage>
        <taxon>Eukaryota</taxon>
        <taxon>Viridiplantae</taxon>
        <taxon>Streptophyta</taxon>
        <taxon>Embryophyta</taxon>
        <taxon>Tracheophyta</taxon>
        <taxon>Spermatophyta</taxon>
        <taxon>Magnoliopsida</taxon>
        <taxon>Liliopsida</taxon>
        <taxon>Zingiberales</taxon>
        <taxon>Musaceae</taxon>
        <taxon>Musa</taxon>
    </lineage>
</organism>
<evidence type="ECO:0000256" key="7">
    <source>
        <dbReference type="ARBA" id="ARBA00023326"/>
    </source>
</evidence>
<dbReference type="InterPro" id="IPR001701">
    <property type="entry name" value="Glyco_hydro_9"/>
</dbReference>
<sequence length="506" mass="55244">MAHSRPSFLLLSHFLLSLFASGAIGSPGHHGPANHNYRDALSKSILFFEGQRSGRLPANQRMTWRRNSGLSDGSAMNASALDFVDLVGGYYDAGDNVKFGFPMAFTTTMLSWSVIEFGGMMKGELENARAAVRWATDYLLKATAHPNTIYVQVGDPNKDHACWERPEDMDTPRTVYKVDNSNPGSDVAAETAAALAAASLVFRKSDPAYSKLLRNRAISVFEFGDKYRGSYSNGLKNVVCPFYCSYSGYQDELLWGAAWLHKATKNPTYLNYIEANGQTLGADESDNTFGWDNKHVGARILLSKAFLVQNLKSLHDYKGHADNFICSLIPGTPFSQTQYTPGGLLFKMGDSNMQYVTSTSFLLVAYAKFLTYSSKVVSCGGTTVTPHKLRSIAKRQVDYILGDNPQKMSYMVGYGTRYPQQVHHRGSSLPSVVAHPAKIPCSAGFTALYSSAPNPNPLTGAVVGGPDAMDRFPDQRSDYGRSEPATYINAPLVGALAYLAHSSGQL</sequence>
<protein>
    <recommendedName>
        <fullName evidence="10">Endoglucanase</fullName>
        <ecNumber evidence="10">3.2.1.4</ecNumber>
    </recommendedName>
</protein>
<evidence type="ECO:0000313" key="13">
    <source>
        <dbReference type="Proteomes" id="UP000317650"/>
    </source>
</evidence>
<evidence type="ECO:0000256" key="1">
    <source>
        <dbReference type="ARBA" id="ARBA00000966"/>
    </source>
</evidence>
<evidence type="ECO:0000256" key="9">
    <source>
        <dbReference type="PROSITE-ProRule" id="PRU10060"/>
    </source>
</evidence>
<dbReference type="PROSITE" id="PS00698">
    <property type="entry name" value="GH9_3"/>
    <property type="match status" value="1"/>
</dbReference>
<dbReference type="InterPro" id="IPR033126">
    <property type="entry name" value="Glyco_hydro_9_Asp/Glu_AS"/>
</dbReference>
<dbReference type="AlphaFoldDB" id="A0A4S8J1U9"/>
<comment type="caution">
    <text evidence="12">The sequence shown here is derived from an EMBL/GenBank/DDBJ whole genome shotgun (WGS) entry which is preliminary data.</text>
</comment>
<dbReference type="Pfam" id="PF00759">
    <property type="entry name" value="Glyco_hydro_9"/>
    <property type="match status" value="1"/>
</dbReference>
<evidence type="ECO:0000256" key="6">
    <source>
        <dbReference type="ARBA" id="ARBA00023295"/>
    </source>
</evidence>
<evidence type="ECO:0000256" key="2">
    <source>
        <dbReference type="ARBA" id="ARBA00007072"/>
    </source>
</evidence>
<evidence type="ECO:0000256" key="3">
    <source>
        <dbReference type="ARBA" id="ARBA00022801"/>
    </source>
</evidence>
<evidence type="ECO:0000313" key="12">
    <source>
        <dbReference type="EMBL" id="THU55293.1"/>
    </source>
</evidence>
<comment type="similarity">
    <text evidence="2 8 10">Belongs to the glycosyl hydrolase 9 (cellulase E) family.</text>
</comment>
<keyword evidence="10" id="KW-0732">Signal</keyword>
<evidence type="ECO:0000256" key="10">
    <source>
        <dbReference type="RuleBase" id="RU361166"/>
    </source>
</evidence>
<dbReference type="GO" id="GO:0030245">
    <property type="term" value="P:cellulose catabolic process"/>
    <property type="evidence" value="ECO:0007669"/>
    <property type="project" value="UniProtKB-KW"/>
</dbReference>
<evidence type="ECO:0000259" key="11">
    <source>
        <dbReference type="Pfam" id="PF00759"/>
    </source>
</evidence>
<dbReference type="FunFam" id="1.50.10.10:FF:000020">
    <property type="entry name" value="Endoglucanase"/>
    <property type="match status" value="1"/>
</dbReference>
<reference evidence="12 13" key="1">
    <citation type="journal article" date="2019" name="Nat. Plants">
        <title>Genome sequencing of Musa balbisiana reveals subgenome evolution and function divergence in polyploid bananas.</title>
        <authorList>
            <person name="Yao X."/>
        </authorList>
    </citation>
    <scope>NUCLEOTIDE SEQUENCE [LARGE SCALE GENOMIC DNA]</scope>
    <source>
        <strain evidence="13">cv. DH-PKW</strain>
        <tissue evidence="12">Leaves</tissue>
    </source>
</reference>
<evidence type="ECO:0000256" key="8">
    <source>
        <dbReference type="PROSITE-ProRule" id="PRU10059"/>
    </source>
</evidence>
<feature type="active site" evidence="8">
    <location>
        <position position="423"/>
    </location>
</feature>
<keyword evidence="13" id="KW-1185">Reference proteome</keyword>
<dbReference type="Gene3D" id="1.50.10.10">
    <property type="match status" value="1"/>
</dbReference>